<evidence type="ECO:0000313" key="3">
    <source>
        <dbReference type="EMBL" id="NEU71599.1"/>
    </source>
</evidence>
<dbReference type="AlphaFoldDB" id="A0A846H4R6"/>
<gene>
    <name evidence="3" type="ORF">PI95_003120</name>
</gene>
<keyword evidence="4" id="KW-1185">Reference proteome</keyword>
<organism evidence="3 4">
    <name type="scientific">Hassallia byssoidea VB512170</name>
    <dbReference type="NCBI Taxonomy" id="1304833"/>
    <lineage>
        <taxon>Bacteria</taxon>
        <taxon>Bacillati</taxon>
        <taxon>Cyanobacteriota</taxon>
        <taxon>Cyanophyceae</taxon>
        <taxon>Nostocales</taxon>
        <taxon>Tolypothrichaceae</taxon>
        <taxon>Hassallia</taxon>
    </lineage>
</organism>
<evidence type="ECO:0000313" key="4">
    <source>
        <dbReference type="Proteomes" id="UP000031549"/>
    </source>
</evidence>
<dbReference type="InterPro" id="IPR001296">
    <property type="entry name" value="Glyco_trans_1"/>
</dbReference>
<feature type="domain" description="Glycosyl transferase family 1" evidence="1">
    <location>
        <begin position="218"/>
        <end position="375"/>
    </location>
</feature>
<proteinExistence type="predicted"/>
<evidence type="ECO:0000259" key="1">
    <source>
        <dbReference type="Pfam" id="PF00534"/>
    </source>
</evidence>
<dbReference type="Pfam" id="PF00534">
    <property type="entry name" value="Glycos_transf_1"/>
    <property type="match status" value="1"/>
</dbReference>
<dbReference type="GO" id="GO:0016758">
    <property type="term" value="F:hexosyltransferase activity"/>
    <property type="evidence" value="ECO:0007669"/>
    <property type="project" value="TreeGrafter"/>
</dbReference>
<dbReference type="Proteomes" id="UP000031549">
    <property type="component" value="Unassembled WGS sequence"/>
</dbReference>
<name>A0A846H4R6_9CYAN</name>
<dbReference type="SUPFAM" id="SSF53756">
    <property type="entry name" value="UDP-Glycosyltransferase/glycogen phosphorylase"/>
    <property type="match status" value="1"/>
</dbReference>
<feature type="domain" description="Glycosyltransferase subfamily 4-like N-terminal" evidence="2">
    <location>
        <begin position="31"/>
        <end position="194"/>
    </location>
</feature>
<reference evidence="3 4" key="1">
    <citation type="journal article" date="2015" name="Genome Announc.">
        <title>Draft Genome Sequence of Cyanobacterium Hassallia byssoidea Strain VB512170, Isolated from Monuments in India.</title>
        <authorList>
            <person name="Singh D."/>
            <person name="Chandrababunaidu M.M."/>
            <person name="Panda A."/>
            <person name="Sen D."/>
            <person name="Bhattacharyya S."/>
            <person name="Adhikary S.P."/>
            <person name="Tripathy S."/>
        </authorList>
    </citation>
    <scope>NUCLEOTIDE SEQUENCE [LARGE SCALE GENOMIC DNA]</scope>
    <source>
        <strain evidence="3 4">VB512170</strain>
    </source>
</reference>
<dbReference type="RefSeq" id="WP_063842445.1">
    <property type="nucleotide sequence ID" value="NZ_JTCM02000004.1"/>
</dbReference>
<dbReference type="PANTHER" id="PTHR45947:SF3">
    <property type="entry name" value="SULFOQUINOVOSYL TRANSFERASE SQD2"/>
    <property type="match status" value="1"/>
</dbReference>
<accession>A0A846H4R6</accession>
<evidence type="ECO:0000259" key="2">
    <source>
        <dbReference type="Pfam" id="PF13579"/>
    </source>
</evidence>
<dbReference type="PANTHER" id="PTHR45947">
    <property type="entry name" value="SULFOQUINOVOSYL TRANSFERASE SQD2"/>
    <property type="match status" value="1"/>
</dbReference>
<protein>
    <submittedName>
        <fullName evidence="3">Glycosyltransferase</fullName>
    </submittedName>
</protein>
<sequence length="443" mass="49553">MRLNFSAVKVNTTTNQPQVCHVVASINQNTGGTAHLVADLAATIANQGISSHLFTLDYQQLGSQITPANVKLHSYPATFLSQHMRGFHPQASHALSQLASTELDLVHNHGLWMFPNLYARQAAKLHHLPLVISPHGMLESWSLKRSRIKKWLAWSLYERKNLHSATVFHATSSEEANSIRQLNLQQAIALIPNGVHLADCNQQASKEVLTELFPELIDQKWLLFFSRLHPKKGIDNLLYVWQKLAAKFSDWHLIIAGPDLIGYQAKLELLVEQFNLQQRVTFTGMLSGQQKFSALSNSDLFILPSHSENFGMVIAESLAYGVPAITTKNTPWQDLATYGCGWWVEDNQQALMIALIEAMEMSSNELQAMGEKGRNLVSVKYSWNSISRKMINLYHWILGGGEPPSFVQFYGSGMSAFVMKKRSPLALPEATAEGAEFTEFGRV</sequence>
<dbReference type="InterPro" id="IPR050194">
    <property type="entry name" value="Glycosyltransferase_grp1"/>
</dbReference>
<dbReference type="Pfam" id="PF13579">
    <property type="entry name" value="Glyco_trans_4_4"/>
    <property type="match status" value="1"/>
</dbReference>
<dbReference type="InterPro" id="IPR028098">
    <property type="entry name" value="Glyco_trans_4-like_N"/>
</dbReference>
<keyword evidence="3" id="KW-0808">Transferase</keyword>
<dbReference type="EMBL" id="JTCM02000004">
    <property type="protein sequence ID" value="NEU71599.1"/>
    <property type="molecule type" value="Genomic_DNA"/>
</dbReference>
<dbReference type="Gene3D" id="3.40.50.2000">
    <property type="entry name" value="Glycogen Phosphorylase B"/>
    <property type="match status" value="2"/>
</dbReference>
<comment type="caution">
    <text evidence="3">The sequence shown here is derived from an EMBL/GenBank/DDBJ whole genome shotgun (WGS) entry which is preliminary data.</text>
</comment>